<evidence type="ECO:0000313" key="2">
    <source>
        <dbReference type="Proteomes" id="UP000038010"/>
    </source>
</evidence>
<dbReference type="AlphaFoldDB" id="A0A0N1NXI5"/>
<comment type="caution">
    <text evidence="1">The sequence shown here is derived from an EMBL/GenBank/DDBJ whole genome shotgun (WGS) entry which is preliminary data.</text>
</comment>
<dbReference type="EMBL" id="LFJN01000046">
    <property type="protein sequence ID" value="KPI34967.1"/>
    <property type="molecule type" value="Genomic_DNA"/>
</dbReference>
<dbReference type="RefSeq" id="XP_017994930.1">
    <property type="nucleotide sequence ID" value="XM_018140794.1"/>
</dbReference>
<name>A0A0N1NXI5_9EURO</name>
<dbReference type="GeneID" id="28732675"/>
<organism evidence="1 2">
    <name type="scientific">Cyphellophora attinorum</name>
    <dbReference type="NCBI Taxonomy" id="1664694"/>
    <lineage>
        <taxon>Eukaryota</taxon>
        <taxon>Fungi</taxon>
        <taxon>Dikarya</taxon>
        <taxon>Ascomycota</taxon>
        <taxon>Pezizomycotina</taxon>
        <taxon>Eurotiomycetes</taxon>
        <taxon>Chaetothyriomycetidae</taxon>
        <taxon>Chaetothyriales</taxon>
        <taxon>Cyphellophoraceae</taxon>
        <taxon>Cyphellophora</taxon>
    </lineage>
</organism>
<gene>
    <name evidence="1" type="ORF">AB675_11906</name>
</gene>
<keyword evidence="2" id="KW-1185">Reference proteome</keyword>
<dbReference type="OrthoDB" id="20872at2759"/>
<sequence>MAANIGVNAGGHASLDYRLRDGWEARKVTIDLLQSLQDHANRAIELAQSNNGSSWVTQIVESPHAVSETATSTTGVLSSFAGTETESLNELLELEPYEQHVRGVEQAIDRLYRVSLAIRQASMLGPSEAAAKAKMRDEYGNDTEAAFEHTSPPFCPIACQTLSLSFSREWPKPSLFDDGDSTTEVGISPS</sequence>
<protein>
    <submittedName>
        <fullName evidence="1">Uncharacterized protein</fullName>
    </submittedName>
</protein>
<dbReference type="VEuPathDB" id="FungiDB:AB675_11906"/>
<accession>A0A0N1NXI5</accession>
<reference evidence="1 2" key="1">
    <citation type="submission" date="2015-06" db="EMBL/GenBank/DDBJ databases">
        <title>Draft genome of the ant-associated black yeast Phialophora attae CBS 131958.</title>
        <authorList>
            <person name="Moreno L.F."/>
            <person name="Stielow B.J."/>
            <person name="de Hoog S."/>
            <person name="Vicente V.A."/>
            <person name="Weiss V.A."/>
            <person name="de Vries M."/>
            <person name="Cruz L.M."/>
            <person name="Souza E.M."/>
        </authorList>
    </citation>
    <scope>NUCLEOTIDE SEQUENCE [LARGE SCALE GENOMIC DNA]</scope>
    <source>
        <strain evidence="1 2">CBS 131958</strain>
    </source>
</reference>
<proteinExistence type="predicted"/>
<evidence type="ECO:0000313" key="1">
    <source>
        <dbReference type="EMBL" id="KPI34967.1"/>
    </source>
</evidence>
<dbReference type="Proteomes" id="UP000038010">
    <property type="component" value="Unassembled WGS sequence"/>
</dbReference>